<dbReference type="Proteomes" id="UP000437068">
    <property type="component" value="Unassembled WGS sequence"/>
</dbReference>
<accession>A0A6A3QVR9</accession>
<dbReference type="EMBL" id="QXGD01001842">
    <property type="protein sequence ID" value="KAE9198034.1"/>
    <property type="molecule type" value="Genomic_DNA"/>
</dbReference>
<evidence type="ECO:0000313" key="5">
    <source>
        <dbReference type="EMBL" id="KAE9084658.1"/>
    </source>
</evidence>
<dbReference type="EMBL" id="QXGF01001473">
    <property type="protein sequence ID" value="KAE8929745.1"/>
    <property type="molecule type" value="Genomic_DNA"/>
</dbReference>
<feature type="region of interest" description="Disordered" evidence="1">
    <location>
        <begin position="100"/>
        <end position="119"/>
    </location>
</feature>
<dbReference type="EMBL" id="QXGB01001684">
    <property type="protein sequence ID" value="KAE9187042.1"/>
    <property type="molecule type" value="Genomic_DNA"/>
</dbReference>
<evidence type="ECO:0000313" key="15">
    <source>
        <dbReference type="Proteomes" id="UP000441208"/>
    </source>
</evidence>
<protein>
    <submittedName>
        <fullName evidence="4">Uncharacterized protein</fullName>
    </submittedName>
</protein>
<evidence type="ECO:0000313" key="8">
    <source>
        <dbReference type="EMBL" id="KAE9198034.1"/>
    </source>
</evidence>
<evidence type="ECO:0000313" key="17">
    <source>
        <dbReference type="Proteomes" id="UP000488956"/>
    </source>
</evidence>
<evidence type="ECO:0000313" key="13">
    <source>
        <dbReference type="Proteomes" id="UP000440367"/>
    </source>
</evidence>
<dbReference type="Proteomes" id="UP000440732">
    <property type="component" value="Unassembled WGS sequence"/>
</dbReference>
<feature type="compositionally biased region" description="Basic and acidic residues" evidence="1">
    <location>
        <begin position="104"/>
        <end position="119"/>
    </location>
</feature>
<reference evidence="10 11" key="1">
    <citation type="submission" date="2018-08" db="EMBL/GenBank/DDBJ databases">
        <title>Genomic investigation of the strawberry pathogen Phytophthora fragariae indicates pathogenicity is determined by transcriptional variation in three key races.</title>
        <authorList>
            <person name="Adams T.M."/>
            <person name="Armitage A.D."/>
            <person name="Sobczyk M.K."/>
            <person name="Bates H.J."/>
            <person name="Dunwell J.M."/>
            <person name="Nellist C.F."/>
            <person name="Harrison R.J."/>
        </authorList>
    </citation>
    <scope>NUCLEOTIDE SEQUENCE [LARGE SCALE GENOMIC DNA]</scope>
    <source>
        <strain evidence="9 12">A4</strain>
        <strain evidence="8 13">BC-1</strain>
        <strain evidence="7 11">NOV-27</strain>
        <strain evidence="6 14">NOV-5</strain>
        <strain evidence="4 15">NOV-71</strain>
        <strain evidence="2 10">NOV-9</strain>
        <strain evidence="5 17">ONT-3</strain>
        <strain evidence="3 16">SCRP245</strain>
    </source>
</reference>
<dbReference type="EMBL" id="QXFX01001794">
    <property type="protein sequence ID" value="KAE9084658.1"/>
    <property type="molecule type" value="Genomic_DNA"/>
</dbReference>
<dbReference type="Proteomes" id="UP000488956">
    <property type="component" value="Unassembled WGS sequence"/>
</dbReference>
<dbReference type="AlphaFoldDB" id="A0A6A3QVR9"/>
<dbReference type="Proteomes" id="UP000440367">
    <property type="component" value="Unassembled WGS sequence"/>
</dbReference>
<dbReference type="Proteomes" id="UP000460718">
    <property type="component" value="Unassembled WGS sequence"/>
</dbReference>
<keyword evidence="11" id="KW-1185">Reference proteome</keyword>
<dbReference type="EMBL" id="QXGA01001522">
    <property type="protein sequence ID" value="KAE9116788.1"/>
    <property type="molecule type" value="Genomic_DNA"/>
</dbReference>
<proteinExistence type="predicted"/>
<sequence>MECILRCDHRLCSQRSSTQERNAHRKNEALQRQILKQLQLLLAAKEDDDDEPGESLKAFHFDDIALRYDTLEAARHMADESDSEDDIDDGLQAVAIMEQGGMGHQDEKSFRPSRGYEEW</sequence>
<evidence type="ECO:0000313" key="10">
    <source>
        <dbReference type="Proteomes" id="UP000429523"/>
    </source>
</evidence>
<evidence type="ECO:0000313" key="6">
    <source>
        <dbReference type="EMBL" id="KAE9116788.1"/>
    </source>
</evidence>
<dbReference type="EMBL" id="QXGE01002488">
    <property type="protein sequence ID" value="KAE9281479.1"/>
    <property type="molecule type" value="Genomic_DNA"/>
</dbReference>
<evidence type="ECO:0000313" key="16">
    <source>
        <dbReference type="Proteomes" id="UP000460718"/>
    </source>
</evidence>
<evidence type="ECO:0000313" key="7">
    <source>
        <dbReference type="EMBL" id="KAE9187042.1"/>
    </source>
</evidence>
<organism evidence="4 15">
    <name type="scientific">Phytophthora fragariae</name>
    <dbReference type="NCBI Taxonomy" id="53985"/>
    <lineage>
        <taxon>Eukaryota</taxon>
        <taxon>Sar</taxon>
        <taxon>Stramenopiles</taxon>
        <taxon>Oomycota</taxon>
        <taxon>Peronosporomycetes</taxon>
        <taxon>Peronosporales</taxon>
        <taxon>Peronosporaceae</taxon>
        <taxon>Phytophthora</taxon>
    </lineage>
</organism>
<dbReference type="Proteomes" id="UP000441208">
    <property type="component" value="Unassembled WGS sequence"/>
</dbReference>
<comment type="caution">
    <text evidence="4">The sequence shown here is derived from an EMBL/GenBank/DDBJ whole genome shotgun (WGS) entry which is preliminary data.</text>
</comment>
<dbReference type="EMBL" id="QXFZ01001817">
    <property type="protein sequence ID" value="KAE9084529.1"/>
    <property type="molecule type" value="Genomic_DNA"/>
</dbReference>
<evidence type="ECO:0000313" key="11">
    <source>
        <dbReference type="Proteomes" id="UP000433483"/>
    </source>
</evidence>
<evidence type="ECO:0000313" key="9">
    <source>
        <dbReference type="EMBL" id="KAE9281479.1"/>
    </source>
</evidence>
<gene>
    <name evidence="9" type="ORF">PF001_g23753</name>
    <name evidence="8" type="ORF">PF002_g22552</name>
    <name evidence="7" type="ORF">PF005_g20603</name>
    <name evidence="6" type="ORF">PF006_g18959</name>
    <name evidence="4" type="ORF">PF007_g21484</name>
    <name evidence="2" type="ORF">PF009_g20144</name>
    <name evidence="5" type="ORF">PF010_g20743</name>
    <name evidence="3" type="ORF">PF011_g20212</name>
</gene>
<evidence type="ECO:0000256" key="1">
    <source>
        <dbReference type="SAM" id="MobiDB-lite"/>
    </source>
</evidence>
<evidence type="ECO:0000313" key="3">
    <source>
        <dbReference type="EMBL" id="KAE8985878.1"/>
    </source>
</evidence>
<dbReference type="EMBL" id="QXFW01001783">
    <property type="protein sequence ID" value="KAE8985878.1"/>
    <property type="molecule type" value="Genomic_DNA"/>
</dbReference>
<evidence type="ECO:0000313" key="2">
    <source>
        <dbReference type="EMBL" id="KAE8929745.1"/>
    </source>
</evidence>
<evidence type="ECO:0000313" key="4">
    <source>
        <dbReference type="EMBL" id="KAE9084529.1"/>
    </source>
</evidence>
<evidence type="ECO:0000313" key="12">
    <source>
        <dbReference type="Proteomes" id="UP000437068"/>
    </source>
</evidence>
<evidence type="ECO:0000313" key="14">
    <source>
        <dbReference type="Proteomes" id="UP000440732"/>
    </source>
</evidence>
<dbReference type="Proteomes" id="UP000429523">
    <property type="component" value="Unassembled WGS sequence"/>
</dbReference>
<dbReference type="Proteomes" id="UP000433483">
    <property type="component" value="Unassembled WGS sequence"/>
</dbReference>
<name>A0A6A3QVR9_9STRA</name>